<feature type="compositionally biased region" description="Gly residues" evidence="1">
    <location>
        <begin position="109"/>
        <end position="119"/>
    </location>
</feature>
<organism evidence="2 3">
    <name type="scientific">Aspergillus terreus (strain NIH 2624 / FGSC A1156)</name>
    <dbReference type="NCBI Taxonomy" id="341663"/>
    <lineage>
        <taxon>Eukaryota</taxon>
        <taxon>Fungi</taxon>
        <taxon>Dikarya</taxon>
        <taxon>Ascomycota</taxon>
        <taxon>Pezizomycotina</taxon>
        <taxon>Eurotiomycetes</taxon>
        <taxon>Eurotiomycetidae</taxon>
        <taxon>Eurotiales</taxon>
        <taxon>Aspergillaceae</taxon>
        <taxon>Aspergillus</taxon>
        <taxon>Aspergillus subgen. Circumdati</taxon>
    </lineage>
</organism>
<evidence type="ECO:0000313" key="3">
    <source>
        <dbReference type="Proteomes" id="UP000007963"/>
    </source>
</evidence>
<feature type="region of interest" description="Disordered" evidence="1">
    <location>
        <begin position="204"/>
        <end position="226"/>
    </location>
</feature>
<sequence length="447" mass="45358">MVTGRRSALHFGRALRSGDGERRGNRASLGERAEGGGLGDPESAARHGLVLAVVRTAVRASSVRRSRGVGGVHRGVGLGGFGTGRLSSGRRDGLGHGGSGAVDTRHGGGHAGSNGAGGGHLRDDRGRLGGLGGTLLVQLDGVDLPLWMGLLGSLSGQLESPKTPPAQSPQKVVSMMNFCDLKRSWKVAGALQVRHGGAKLGGVGLSTLDRRRDRGPGEEPDLDELGGPFHSIHTTALLVEGVARRALGALDDAADGAGGLAALARGEGAGHIVAAGDIAGTAGVQHNLVGLVLVDALDNIDLAVLRPAGTDGPERRPGAADAAGHVLDIKHVQAFVVEALGFDTDGLSPGAAGGQRRVGVYAHVDAAALGDVEQTGALGIALVGVGDEAIGRVGAVEEIKVIQEVLALPGLEQVIAGAGGRSDRRRDERRHGQRPNAPKKGRRGHLQ</sequence>
<name>Q0CZ31_ASPTN</name>
<feature type="compositionally biased region" description="Basic and acidic residues" evidence="1">
    <location>
        <begin position="16"/>
        <end position="34"/>
    </location>
</feature>
<dbReference type="HOGENOM" id="CLU_612465_0_0_1"/>
<evidence type="ECO:0000256" key="1">
    <source>
        <dbReference type="SAM" id="MobiDB-lite"/>
    </source>
</evidence>
<feature type="region of interest" description="Disordered" evidence="1">
    <location>
        <begin position="417"/>
        <end position="447"/>
    </location>
</feature>
<dbReference type="GeneID" id="4315782"/>
<accession>Q0CZ31</accession>
<dbReference type="RefSeq" id="XP_001208418.1">
    <property type="nucleotide sequence ID" value="XM_001208418.1"/>
</dbReference>
<gene>
    <name evidence="2" type="ORF">ATEG_01053</name>
</gene>
<feature type="region of interest" description="Disordered" evidence="1">
    <location>
        <begin position="1"/>
        <end position="42"/>
    </location>
</feature>
<proteinExistence type="predicted"/>
<feature type="compositionally biased region" description="Basic residues" evidence="1">
    <location>
        <begin position="431"/>
        <end position="447"/>
    </location>
</feature>
<feature type="region of interest" description="Disordered" evidence="1">
    <location>
        <begin position="82"/>
        <end position="121"/>
    </location>
</feature>
<dbReference type="VEuPathDB" id="FungiDB:ATEG_01053"/>
<dbReference type="EMBL" id="CH476595">
    <property type="protein sequence ID" value="EAU37810.1"/>
    <property type="molecule type" value="Genomic_DNA"/>
</dbReference>
<protein>
    <submittedName>
        <fullName evidence="2">Uncharacterized protein</fullName>
    </submittedName>
</protein>
<feature type="compositionally biased region" description="Basic and acidic residues" evidence="1">
    <location>
        <begin position="208"/>
        <end position="217"/>
    </location>
</feature>
<feature type="compositionally biased region" description="Basic and acidic residues" evidence="1">
    <location>
        <begin position="421"/>
        <end position="430"/>
    </location>
</feature>
<reference evidence="3" key="1">
    <citation type="submission" date="2005-09" db="EMBL/GenBank/DDBJ databases">
        <title>Annotation of the Aspergillus terreus NIH2624 genome.</title>
        <authorList>
            <person name="Birren B.W."/>
            <person name="Lander E.S."/>
            <person name="Galagan J.E."/>
            <person name="Nusbaum C."/>
            <person name="Devon K."/>
            <person name="Henn M."/>
            <person name="Ma L.-J."/>
            <person name="Jaffe D.B."/>
            <person name="Butler J."/>
            <person name="Alvarez P."/>
            <person name="Gnerre S."/>
            <person name="Grabherr M."/>
            <person name="Kleber M."/>
            <person name="Mauceli E.W."/>
            <person name="Brockman W."/>
            <person name="Rounsley S."/>
            <person name="Young S.K."/>
            <person name="LaButti K."/>
            <person name="Pushparaj V."/>
            <person name="DeCaprio D."/>
            <person name="Crawford M."/>
            <person name="Koehrsen M."/>
            <person name="Engels R."/>
            <person name="Montgomery P."/>
            <person name="Pearson M."/>
            <person name="Howarth C."/>
            <person name="Larson L."/>
            <person name="Luoma S."/>
            <person name="White J."/>
            <person name="Alvarado L."/>
            <person name="Kodira C.D."/>
            <person name="Zeng Q."/>
            <person name="Oleary S."/>
            <person name="Yandava C."/>
            <person name="Denning D.W."/>
            <person name="Nierman W.C."/>
            <person name="Milne T."/>
            <person name="Madden K."/>
        </authorList>
    </citation>
    <scope>NUCLEOTIDE SEQUENCE [LARGE SCALE GENOMIC DNA]</scope>
    <source>
        <strain evidence="3">NIH 2624 / FGSC A1156</strain>
    </source>
</reference>
<evidence type="ECO:0000313" key="2">
    <source>
        <dbReference type="EMBL" id="EAU37810.1"/>
    </source>
</evidence>
<dbReference type="AlphaFoldDB" id="Q0CZ31"/>
<dbReference type="Proteomes" id="UP000007963">
    <property type="component" value="Unassembled WGS sequence"/>
</dbReference>